<protein>
    <submittedName>
        <fullName evidence="1">Uncharacterized protein</fullName>
    </submittedName>
</protein>
<reference evidence="1 2" key="1">
    <citation type="submission" date="2023-01" db="EMBL/GenBank/DDBJ databases">
        <authorList>
            <person name="Yang C."/>
        </authorList>
    </citation>
    <scope>NUCLEOTIDE SEQUENCE [LARGE SCALE GENOMIC DNA]</scope>
    <source>
        <strain evidence="1 2">ZJ106</strain>
    </source>
</reference>
<accession>A0ABY7RK39</accession>
<evidence type="ECO:0000313" key="2">
    <source>
        <dbReference type="Proteomes" id="UP001221268"/>
    </source>
</evidence>
<sequence>MKGLLEYERVLIDLEVEPRILGSYLNIIEIFKKIKVTADEIKELEYRVLLDCLEYYRAACTLGYEYREKYYKELGLIIDTDDSGVNIVSDSLRKNLWEGVEYGSIYYLKKLEADESVFQGLYYFCAAAMVIIGYAESILSGAVSRNSINEMFDVLRDTSYLLARAANILGNYSVFSIGKKIEKSEQSKKARQSGISKAFKTEFKENIAKPLIRQHLNNSPNGLFKRGEKTALIKRIQDSYDGKVLVAKREKRRVSVPNQSLSERTIKKWIDELIQEHRSKIK</sequence>
<dbReference type="RefSeq" id="WP_237090297.1">
    <property type="nucleotide sequence ID" value="NZ_CP116766.1"/>
</dbReference>
<proteinExistence type="predicted"/>
<keyword evidence="2" id="KW-1185">Reference proteome</keyword>
<dbReference type="Proteomes" id="UP001221268">
    <property type="component" value="Chromosome"/>
</dbReference>
<gene>
    <name evidence="1" type="ORF">PJU73_00175</name>
</gene>
<organism evidence="1 2">
    <name type="scientific">Neisseria lisongii</name>
    <dbReference type="NCBI Taxonomy" id="2912188"/>
    <lineage>
        <taxon>Bacteria</taxon>
        <taxon>Pseudomonadati</taxon>
        <taxon>Pseudomonadota</taxon>
        <taxon>Betaproteobacteria</taxon>
        <taxon>Neisseriales</taxon>
        <taxon>Neisseriaceae</taxon>
        <taxon>Neisseria</taxon>
    </lineage>
</organism>
<name>A0ABY7RK39_9NEIS</name>
<evidence type="ECO:0000313" key="1">
    <source>
        <dbReference type="EMBL" id="WCL71583.1"/>
    </source>
</evidence>
<dbReference type="EMBL" id="CP116766">
    <property type="protein sequence ID" value="WCL71583.1"/>
    <property type="molecule type" value="Genomic_DNA"/>
</dbReference>